<evidence type="ECO:0000259" key="1">
    <source>
        <dbReference type="Pfam" id="PF04149"/>
    </source>
</evidence>
<dbReference type="AlphaFoldDB" id="G2G6E4"/>
<accession>G2G6E4</accession>
<dbReference type="OrthoDB" id="4562195at2"/>
<feature type="domain" description="DUF397" evidence="1">
    <location>
        <begin position="13"/>
        <end position="63"/>
    </location>
</feature>
<name>G2G6E4_9ACTN</name>
<dbReference type="EMBL" id="AGBF01000009">
    <property type="protein sequence ID" value="EGX60835.1"/>
    <property type="molecule type" value="Genomic_DNA"/>
</dbReference>
<protein>
    <recommendedName>
        <fullName evidence="1">DUF397 domain-containing protein</fullName>
    </recommendedName>
</protein>
<dbReference type="Proteomes" id="UP000004217">
    <property type="component" value="Unassembled WGS sequence"/>
</dbReference>
<proteinExistence type="predicted"/>
<dbReference type="RefSeq" id="WP_007492114.1">
    <property type="nucleotide sequence ID" value="NZ_AGBF01000009.1"/>
</dbReference>
<dbReference type="Pfam" id="PF04149">
    <property type="entry name" value="DUF397"/>
    <property type="match status" value="1"/>
</dbReference>
<reference evidence="2 3" key="1">
    <citation type="submission" date="2011-08" db="EMBL/GenBank/DDBJ databases">
        <authorList>
            <person name="Lin Y."/>
            <person name="Hao X."/>
            <person name="Johnstone L."/>
            <person name="Miller S.J."/>
            <person name="Wei G."/>
            <person name="Rensing C."/>
        </authorList>
    </citation>
    <scope>NUCLEOTIDE SEQUENCE [LARGE SCALE GENOMIC DNA]</scope>
    <source>
        <strain evidence="2 3">K42</strain>
    </source>
</reference>
<comment type="caution">
    <text evidence="2">The sequence shown here is derived from an EMBL/GenBank/DDBJ whole genome shotgun (WGS) entry which is preliminary data.</text>
</comment>
<dbReference type="PATRIC" id="fig|700597.3.peg.1019"/>
<sequence>MIRKPTADDASELAWFKSSYSSGPDGDSCVEVATTSGTVHVRDSKNAAGPWLVLGPRAWARFVPYASGADDSR</sequence>
<organism evidence="2 3">
    <name type="scientific">Streptomyces zinciresistens K42</name>
    <dbReference type="NCBI Taxonomy" id="700597"/>
    <lineage>
        <taxon>Bacteria</taxon>
        <taxon>Bacillati</taxon>
        <taxon>Actinomycetota</taxon>
        <taxon>Actinomycetes</taxon>
        <taxon>Kitasatosporales</taxon>
        <taxon>Streptomycetaceae</taxon>
        <taxon>Streptomyces</taxon>
    </lineage>
</organism>
<gene>
    <name evidence="2" type="ORF">SZN_05257</name>
</gene>
<evidence type="ECO:0000313" key="2">
    <source>
        <dbReference type="EMBL" id="EGX60835.1"/>
    </source>
</evidence>
<dbReference type="InterPro" id="IPR007278">
    <property type="entry name" value="DUF397"/>
</dbReference>
<evidence type="ECO:0000313" key="3">
    <source>
        <dbReference type="Proteomes" id="UP000004217"/>
    </source>
</evidence>
<keyword evidence="3" id="KW-1185">Reference proteome</keyword>